<gene>
    <name evidence="2" type="ORF">H7B67_17170</name>
</gene>
<dbReference type="InterPro" id="IPR036736">
    <property type="entry name" value="ACP-like_sf"/>
</dbReference>
<name>A0A841SVA8_9BACL</name>
<dbReference type="Gene3D" id="1.10.1200.10">
    <property type="entry name" value="ACP-like"/>
    <property type="match status" value="1"/>
</dbReference>
<dbReference type="SUPFAM" id="SSF47336">
    <property type="entry name" value="ACP-like"/>
    <property type="match status" value="1"/>
</dbReference>
<keyword evidence="3" id="KW-1185">Reference proteome</keyword>
<dbReference type="RefSeq" id="WP_185121091.1">
    <property type="nucleotide sequence ID" value="NZ_JACJVQ010000015.1"/>
</dbReference>
<sequence>MREEAREQVRAILSEVLETEVPPEENPVRNETPGWDSLTHIELILRLEEQFRIRFSAGEVSDVQSMDDLVRLVEVKS</sequence>
<organism evidence="2 3">
    <name type="scientific">Cohnella thailandensis</name>
    <dbReference type="NCBI Taxonomy" id="557557"/>
    <lineage>
        <taxon>Bacteria</taxon>
        <taxon>Bacillati</taxon>
        <taxon>Bacillota</taxon>
        <taxon>Bacilli</taxon>
        <taxon>Bacillales</taxon>
        <taxon>Paenibacillaceae</taxon>
        <taxon>Cohnella</taxon>
    </lineage>
</organism>
<dbReference type="Pfam" id="PF00550">
    <property type="entry name" value="PP-binding"/>
    <property type="match status" value="1"/>
</dbReference>
<dbReference type="AlphaFoldDB" id="A0A841SVA8"/>
<dbReference type="PROSITE" id="PS50075">
    <property type="entry name" value="CARRIER"/>
    <property type="match status" value="1"/>
</dbReference>
<evidence type="ECO:0000313" key="2">
    <source>
        <dbReference type="EMBL" id="MBB6635854.1"/>
    </source>
</evidence>
<evidence type="ECO:0000259" key="1">
    <source>
        <dbReference type="PROSITE" id="PS50075"/>
    </source>
</evidence>
<dbReference type="Proteomes" id="UP000535838">
    <property type="component" value="Unassembled WGS sequence"/>
</dbReference>
<feature type="domain" description="Carrier" evidence="1">
    <location>
        <begin position="1"/>
        <end position="77"/>
    </location>
</feature>
<reference evidence="2 3" key="1">
    <citation type="submission" date="2020-08" db="EMBL/GenBank/DDBJ databases">
        <title>Cohnella phylogeny.</title>
        <authorList>
            <person name="Dunlap C."/>
        </authorList>
    </citation>
    <scope>NUCLEOTIDE SEQUENCE [LARGE SCALE GENOMIC DNA]</scope>
    <source>
        <strain evidence="2 3">DSM 25241</strain>
    </source>
</reference>
<dbReference type="EMBL" id="JACJVQ010000015">
    <property type="protein sequence ID" value="MBB6635854.1"/>
    <property type="molecule type" value="Genomic_DNA"/>
</dbReference>
<accession>A0A841SVA8</accession>
<proteinExistence type="predicted"/>
<comment type="caution">
    <text evidence="2">The sequence shown here is derived from an EMBL/GenBank/DDBJ whole genome shotgun (WGS) entry which is preliminary data.</text>
</comment>
<evidence type="ECO:0000313" key="3">
    <source>
        <dbReference type="Proteomes" id="UP000535838"/>
    </source>
</evidence>
<dbReference type="InterPro" id="IPR009081">
    <property type="entry name" value="PP-bd_ACP"/>
</dbReference>
<protein>
    <submittedName>
        <fullName evidence="2">Acyl carrier protein</fullName>
    </submittedName>
</protein>